<dbReference type="SUPFAM" id="SSF50475">
    <property type="entry name" value="FMN-binding split barrel"/>
    <property type="match status" value="1"/>
</dbReference>
<accession>A0ABX3XMF3</accession>
<dbReference type="Proteomes" id="UP000194225">
    <property type="component" value="Unassembled WGS sequence"/>
</dbReference>
<dbReference type="InterPro" id="IPR024747">
    <property type="entry name" value="Pyridox_Oxase-rel"/>
</dbReference>
<evidence type="ECO:0000256" key="1">
    <source>
        <dbReference type="SAM" id="MobiDB-lite"/>
    </source>
</evidence>
<feature type="region of interest" description="Disordered" evidence="1">
    <location>
        <begin position="1"/>
        <end position="26"/>
    </location>
</feature>
<sequence>MNHMSSRPGAGVPRAGGAGTAGPRHSTPLHRAEALRLLGSVSLGRIVFTQDALPAIRPVNHLLDRGEIIIRTQEGASIATATRQAGMEGVVVAYEADTIDPVTHVGWCVVVTGYCRPVTDPRDLAYYRELLHPWTEGQREHALRIRPDLVTGLRLTAALPASATGSRP</sequence>
<keyword evidence="3" id="KW-1185">Reference proteome</keyword>
<organism evidence="2 3">
    <name type="scientific">Streptomyces platensis</name>
    <dbReference type="NCBI Taxonomy" id="58346"/>
    <lineage>
        <taxon>Bacteria</taxon>
        <taxon>Bacillati</taxon>
        <taxon>Actinomycetota</taxon>
        <taxon>Actinomycetes</taxon>
        <taxon>Kitasatosporales</taxon>
        <taxon>Streptomycetaceae</taxon>
        <taxon>Streptomyces</taxon>
    </lineage>
</organism>
<dbReference type="Gene3D" id="2.30.110.10">
    <property type="entry name" value="Electron Transport, Fmn-binding Protein, Chain A"/>
    <property type="match status" value="1"/>
</dbReference>
<evidence type="ECO:0000313" key="3">
    <source>
        <dbReference type="Proteomes" id="UP000194225"/>
    </source>
</evidence>
<reference evidence="2 3" key="1">
    <citation type="submission" date="2016-09" db="EMBL/GenBank/DDBJ databases">
        <title>Streptomyces platensis DSM40041, a candidate organism with high potential of specific P450 cytochromes.</title>
        <authorList>
            <person name="Grumaz C."/>
            <person name="Vainshtein Y."/>
            <person name="Kirstahler P."/>
            <person name="Sohn K."/>
        </authorList>
    </citation>
    <scope>NUCLEOTIDE SEQUENCE [LARGE SCALE GENOMIC DNA]</scope>
    <source>
        <strain evidence="2 3">DSM 40041</strain>
    </source>
</reference>
<proteinExistence type="predicted"/>
<dbReference type="EMBL" id="MIGA01000070">
    <property type="protein sequence ID" value="OSY37147.1"/>
    <property type="molecule type" value="Genomic_DNA"/>
</dbReference>
<dbReference type="InterPro" id="IPR012349">
    <property type="entry name" value="Split_barrel_FMN-bd"/>
</dbReference>
<protein>
    <submittedName>
        <fullName evidence="2">Pyridoxamine 5'-phosphate oxidase</fullName>
    </submittedName>
</protein>
<evidence type="ECO:0000313" key="2">
    <source>
        <dbReference type="EMBL" id="OSY37147.1"/>
    </source>
</evidence>
<comment type="caution">
    <text evidence="2">The sequence shown here is derived from an EMBL/GenBank/DDBJ whole genome shotgun (WGS) entry which is preliminary data.</text>
</comment>
<gene>
    <name evidence="2" type="ORF">BG653_06596</name>
</gene>
<dbReference type="Pfam" id="PF12900">
    <property type="entry name" value="Pyridox_ox_2"/>
    <property type="match status" value="1"/>
</dbReference>
<name>A0ABX3XMF3_STRPT</name>